<gene>
    <name evidence="9" type="ORF">HNR73_001803</name>
</gene>
<keyword evidence="2 7" id="KW-0813">Transport</keyword>
<dbReference type="GO" id="GO:0005886">
    <property type="term" value="C:plasma membrane"/>
    <property type="evidence" value="ECO:0007669"/>
    <property type="project" value="UniProtKB-SubCell"/>
</dbReference>
<evidence type="ECO:0000313" key="9">
    <source>
        <dbReference type="EMBL" id="MBB6033953.1"/>
    </source>
</evidence>
<dbReference type="PANTHER" id="PTHR43744">
    <property type="entry name" value="ABC TRANSPORTER PERMEASE PROTEIN MG189-RELATED-RELATED"/>
    <property type="match status" value="1"/>
</dbReference>
<dbReference type="GO" id="GO:0055085">
    <property type="term" value="P:transmembrane transport"/>
    <property type="evidence" value="ECO:0007669"/>
    <property type="project" value="InterPro"/>
</dbReference>
<comment type="caution">
    <text evidence="9">The sequence shown here is derived from an EMBL/GenBank/DDBJ whole genome shotgun (WGS) entry which is preliminary data.</text>
</comment>
<comment type="subcellular location">
    <subcellularLocation>
        <location evidence="1 7">Cell membrane</location>
        <topology evidence="1 7">Multi-pass membrane protein</topology>
    </subcellularLocation>
</comment>
<dbReference type="InterPro" id="IPR000515">
    <property type="entry name" value="MetI-like"/>
</dbReference>
<keyword evidence="5 7" id="KW-1133">Transmembrane helix</keyword>
<feature type="transmembrane region" description="Helical" evidence="7">
    <location>
        <begin position="20"/>
        <end position="41"/>
    </location>
</feature>
<dbReference type="InterPro" id="IPR035906">
    <property type="entry name" value="MetI-like_sf"/>
</dbReference>
<keyword evidence="3" id="KW-1003">Cell membrane</keyword>
<evidence type="ECO:0000259" key="8">
    <source>
        <dbReference type="PROSITE" id="PS50928"/>
    </source>
</evidence>
<evidence type="ECO:0000256" key="1">
    <source>
        <dbReference type="ARBA" id="ARBA00004651"/>
    </source>
</evidence>
<evidence type="ECO:0000256" key="4">
    <source>
        <dbReference type="ARBA" id="ARBA00022692"/>
    </source>
</evidence>
<feature type="domain" description="ABC transmembrane type-1" evidence="8">
    <location>
        <begin position="77"/>
        <end position="267"/>
    </location>
</feature>
<keyword evidence="4 7" id="KW-0812">Transmembrane</keyword>
<evidence type="ECO:0000256" key="3">
    <source>
        <dbReference type="ARBA" id="ARBA00022475"/>
    </source>
</evidence>
<dbReference type="Gene3D" id="1.10.3720.10">
    <property type="entry name" value="MetI-like"/>
    <property type="match status" value="1"/>
</dbReference>
<feature type="transmembrane region" description="Helical" evidence="7">
    <location>
        <begin position="148"/>
        <end position="166"/>
    </location>
</feature>
<dbReference type="PANTHER" id="PTHR43744:SF12">
    <property type="entry name" value="ABC TRANSPORTER PERMEASE PROTEIN MG189-RELATED"/>
    <property type="match status" value="1"/>
</dbReference>
<sequence length="283" mass="31168">MSTDAPARPARTLKRIVSHVLLAAVALLFLYPLIFAVATALKPPGETFASPPSLIGSDVRWQNFADVFTYVPFHRYILNGLFVAGAGTLVVLAASAMSAYAFSSLRWKGRDSLFLVFLATLMVPQEVLVVPMFLLMRELGWVDSYASLIFPWAFTAFGTFLLRQFFRAVPYELHEAARIDGAGPVRIFLRIMLPIAKPALGVLAVFTFINFWNSFLWPLIMINDVSERGTVPLGMQLFFGQNGNQWHLVMAAAVVSILPTLLLLIALQKHLVKGIATAGLGGR</sequence>
<dbReference type="PROSITE" id="PS50928">
    <property type="entry name" value="ABC_TM1"/>
    <property type="match status" value="1"/>
</dbReference>
<reference evidence="9 10" key="1">
    <citation type="submission" date="2020-08" db="EMBL/GenBank/DDBJ databases">
        <title>Genomic Encyclopedia of Type Strains, Phase IV (KMG-IV): sequencing the most valuable type-strain genomes for metagenomic binning, comparative biology and taxonomic classification.</title>
        <authorList>
            <person name="Goeker M."/>
        </authorList>
    </citation>
    <scope>NUCLEOTIDE SEQUENCE [LARGE SCALE GENOMIC DNA]</scope>
    <source>
        <strain evidence="9 10">YIM 65646</strain>
    </source>
</reference>
<feature type="transmembrane region" description="Helical" evidence="7">
    <location>
        <begin position="246"/>
        <end position="267"/>
    </location>
</feature>
<dbReference type="CDD" id="cd06261">
    <property type="entry name" value="TM_PBP2"/>
    <property type="match status" value="1"/>
</dbReference>
<evidence type="ECO:0000256" key="5">
    <source>
        <dbReference type="ARBA" id="ARBA00022989"/>
    </source>
</evidence>
<feature type="transmembrane region" description="Helical" evidence="7">
    <location>
        <begin position="76"/>
        <end position="102"/>
    </location>
</feature>
<dbReference type="RefSeq" id="WP_184786799.1">
    <property type="nucleotide sequence ID" value="NZ_BONT01000013.1"/>
</dbReference>
<evidence type="ECO:0000256" key="2">
    <source>
        <dbReference type="ARBA" id="ARBA00022448"/>
    </source>
</evidence>
<dbReference type="EMBL" id="JACHGT010000003">
    <property type="protein sequence ID" value="MBB6033953.1"/>
    <property type="molecule type" value="Genomic_DNA"/>
</dbReference>
<feature type="transmembrane region" description="Helical" evidence="7">
    <location>
        <begin position="187"/>
        <end position="212"/>
    </location>
</feature>
<feature type="transmembrane region" description="Helical" evidence="7">
    <location>
        <begin position="114"/>
        <end position="136"/>
    </location>
</feature>
<proteinExistence type="inferred from homology"/>
<protein>
    <submittedName>
        <fullName evidence="9">Multiple sugar transport system permease protein</fullName>
    </submittedName>
</protein>
<keyword evidence="9" id="KW-0762">Sugar transport</keyword>
<accession>A0A841FG23</accession>
<keyword evidence="10" id="KW-1185">Reference proteome</keyword>
<organism evidence="9 10">
    <name type="scientific">Phytomonospora endophytica</name>
    <dbReference type="NCBI Taxonomy" id="714109"/>
    <lineage>
        <taxon>Bacteria</taxon>
        <taxon>Bacillati</taxon>
        <taxon>Actinomycetota</taxon>
        <taxon>Actinomycetes</taxon>
        <taxon>Micromonosporales</taxon>
        <taxon>Micromonosporaceae</taxon>
        <taxon>Phytomonospora</taxon>
    </lineage>
</organism>
<comment type="similarity">
    <text evidence="7">Belongs to the binding-protein-dependent transport system permease family.</text>
</comment>
<keyword evidence="6 7" id="KW-0472">Membrane</keyword>
<evidence type="ECO:0000256" key="7">
    <source>
        <dbReference type="RuleBase" id="RU363032"/>
    </source>
</evidence>
<evidence type="ECO:0000313" key="10">
    <source>
        <dbReference type="Proteomes" id="UP000548476"/>
    </source>
</evidence>
<dbReference type="SUPFAM" id="SSF161098">
    <property type="entry name" value="MetI-like"/>
    <property type="match status" value="1"/>
</dbReference>
<evidence type="ECO:0000256" key="6">
    <source>
        <dbReference type="ARBA" id="ARBA00023136"/>
    </source>
</evidence>
<dbReference type="Pfam" id="PF00528">
    <property type="entry name" value="BPD_transp_1"/>
    <property type="match status" value="1"/>
</dbReference>
<name>A0A841FG23_9ACTN</name>
<dbReference type="AlphaFoldDB" id="A0A841FG23"/>
<dbReference type="Proteomes" id="UP000548476">
    <property type="component" value="Unassembled WGS sequence"/>
</dbReference>